<dbReference type="RefSeq" id="XP_009030163.1">
    <property type="nucleotide sequence ID" value="XM_009031915.1"/>
</dbReference>
<gene>
    <name evidence="3" type="primary">20200942</name>
    <name evidence="2" type="ORF">HELRODRAFT_165283</name>
</gene>
<dbReference type="GeneID" id="20200942"/>
<dbReference type="CTD" id="20200942"/>
<evidence type="ECO:0000313" key="4">
    <source>
        <dbReference type="Proteomes" id="UP000015101"/>
    </source>
</evidence>
<dbReference type="EMBL" id="AMQM01002012">
    <property type="status" value="NOT_ANNOTATED_CDS"/>
    <property type="molecule type" value="Genomic_DNA"/>
</dbReference>
<name>T1EWJ2_HELRO</name>
<organism evidence="3 4">
    <name type="scientific">Helobdella robusta</name>
    <name type="common">Californian leech</name>
    <dbReference type="NCBI Taxonomy" id="6412"/>
    <lineage>
        <taxon>Eukaryota</taxon>
        <taxon>Metazoa</taxon>
        <taxon>Spiralia</taxon>
        <taxon>Lophotrochozoa</taxon>
        <taxon>Annelida</taxon>
        <taxon>Clitellata</taxon>
        <taxon>Hirudinea</taxon>
        <taxon>Rhynchobdellida</taxon>
        <taxon>Glossiphoniidae</taxon>
        <taxon>Helobdella</taxon>
    </lineage>
</organism>
<dbReference type="Proteomes" id="UP000015101">
    <property type="component" value="Unassembled WGS sequence"/>
</dbReference>
<feature type="compositionally biased region" description="Acidic residues" evidence="1">
    <location>
        <begin position="193"/>
        <end position="203"/>
    </location>
</feature>
<dbReference type="EnsemblMetazoa" id="HelroT165283">
    <property type="protein sequence ID" value="HelroP165283"/>
    <property type="gene ID" value="HelroG165283"/>
</dbReference>
<dbReference type="AlphaFoldDB" id="T1EWJ2"/>
<evidence type="ECO:0000313" key="3">
    <source>
        <dbReference type="EnsemblMetazoa" id="HelroP165283"/>
    </source>
</evidence>
<evidence type="ECO:0000313" key="2">
    <source>
        <dbReference type="EMBL" id="ESN91281.1"/>
    </source>
</evidence>
<evidence type="ECO:0000256" key="1">
    <source>
        <dbReference type="SAM" id="MobiDB-lite"/>
    </source>
</evidence>
<protein>
    <submittedName>
        <fullName evidence="2 3">Uncharacterized protein</fullName>
    </submittedName>
</protein>
<dbReference type="PANTHER" id="PTHR46409">
    <property type="entry name" value="HTH PSQ-TYPE DOMAIN-CONTAINING PROTEIN"/>
    <property type="match status" value="1"/>
</dbReference>
<dbReference type="OrthoDB" id="6617942at2759"/>
<keyword evidence="4" id="KW-1185">Reference proteome</keyword>
<reference evidence="4" key="1">
    <citation type="submission" date="2012-12" db="EMBL/GenBank/DDBJ databases">
        <authorList>
            <person name="Hellsten U."/>
            <person name="Grimwood J."/>
            <person name="Chapman J.A."/>
            <person name="Shapiro H."/>
            <person name="Aerts A."/>
            <person name="Otillar R.P."/>
            <person name="Terry A.Y."/>
            <person name="Boore J.L."/>
            <person name="Simakov O."/>
            <person name="Marletaz F."/>
            <person name="Cho S.-J."/>
            <person name="Edsinger-Gonzales E."/>
            <person name="Havlak P."/>
            <person name="Kuo D.-H."/>
            <person name="Larsson T."/>
            <person name="Lv J."/>
            <person name="Arendt D."/>
            <person name="Savage R."/>
            <person name="Osoegawa K."/>
            <person name="de Jong P."/>
            <person name="Lindberg D.R."/>
            <person name="Seaver E.C."/>
            <person name="Weisblat D.A."/>
            <person name="Putnam N.H."/>
            <person name="Grigoriev I.V."/>
            <person name="Rokhsar D.S."/>
        </authorList>
    </citation>
    <scope>NUCLEOTIDE SEQUENCE</scope>
</reference>
<reference evidence="2 4" key="2">
    <citation type="journal article" date="2013" name="Nature">
        <title>Insights into bilaterian evolution from three spiralian genomes.</title>
        <authorList>
            <person name="Simakov O."/>
            <person name="Marletaz F."/>
            <person name="Cho S.J."/>
            <person name="Edsinger-Gonzales E."/>
            <person name="Havlak P."/>
            <person name="Hellsten U."/>
            <person name="Kuo D.H."/>
            <person name="Larsson T."/>
            <person name="Lv J."/>
            <person name="Arendt D."/>
            <person name="Savage R."/>
            <person name="Osoegawa K."/>
            <person name="de Jong P."/>
            <person name="Grimwood J."/>
            <person name="Chapman J.A."/>
            <person name="Shapiro H."/>
            <person name="Aerts A."/>
            <person name="Otillar R.P."/>
            <person name="Terry A.Y."/>
            <person name="Boore J.L."/>
            <person name="Grigoriev I.V."/>
            <person name="Lindberg D.R."/>
            <person name="Seaver E.C."/>
            <person name="Weisblat D.A."/>
            <person name="Putnam N.H."/>
            <person name="Rokhsar D.S."/>
        </authorList>
    </citation>
    <scope>NUCLEOTIDE SEQUENCE</scope>
</reference>
<proteinExistence type="predicted"/>
<dbReference type="KEGG" id="hro:HELRODRAFT_165283"/>
<dbReference type="eggNOG" id="ENOG502RZHU">
    <property type="taxonomic scope" value="Eukaryota"/>
</dbReference>
<dbReference type="InParanoid" id="T1EWJ2"/>
<reference evidence="3" key="3">
    <citation type="submission" date="2015-06" db="UniProtKB">
        <authorList>
            <consortium name="EnsemblMetazoa"/>
        </authorList>
    </citation>
    <scope>IDENTIFICATION</scope>
</reference>
<dbReference type="PANTHER" id="PTHR46409:SF1">
    <property type="entry name" value="HTH PSQ-TYPE DOMAIN-CONTAINING PROTEIN"/>
    <property type="match status" value="1"/>
</dbReference>
<feature type="region of interest" description="Disordered" evidence="1">
    <location>
        <begin position="189"/>
        <end position="219"/>
    </location>
</feature>
<dbReference type="EMBL" id="KB097700">
    <property type="protein sequence ID" value="ESN91281.1"/>
    <property type="molecule type" value="Genomic_DNA"/>
</dbReference>
<sequence>MDSMFTRSATKHPLFGQLVDLPENQIPSYDDVIKAFYYNQKTVLEISLQERYSILADRVKSVYSKASIRTIEVNSTIIRIRRLMDKVHTLEKYSDAKRTSDTFTEKLNFFKQLFDICTCKCFDSGIRDRNLCTCPLPNKIPLIEWDFWVDQKTVRNMIIGGVDKETTATLEKRQKRKLMKSVWDEAQSKEVEYETEEDIDEDERNTSESNYTSEEETVSVQNRNKYKELCKAVDRCKISNRDTCLIVNAVLKDLSMLSSATILDLSKLRRQRNFWRDTLVEEHMQSNKELCCIGFDGKQDVTLVESFGCRRSKKEHYTIVSYPGNIYIDHVVPESSKAADITKKLMSVIIETNSVESIQGVVCDGTNNNTGKSNGIIRKLEENLGRPLQWLVCLLHCNELPFRRFLAGVDFARITGPSTSTGTISSALEYDPNELPVVNYLPITGKVTDCDKAVKKDLSTDQLYFLKACLAVQRGRQASTDIDFLKKSLLGNISHARWLTKANRILRLYMSREVASEPLRRLFQELDALDQAVVCPVLENNCYFAHAENIFLAAVSDSDMEIRRFSVEQIIRAREKQTNSNIPVRVFDKKDITLNLAATSFINMIDWDQSNVTSPPMLSHLSNDQLTYTHPILLPDVPCHSQAVERTIKDVSAASCKVYGRKSRHGMVLQSKKSRLEIPKIDSKKDFINS</sequence>
<accession>T1EWJ2</accession>
<dbReference type="HOGENOM" id="CLU_018111_0_0_1"/>